<dbReference type="InterPro" id="IPR035948">
    <property type="entry name" value="YwqG-like_sf"/>
</dbReference>
<protein>
    <submittedName>
        <fullName evidence="1">Uncharacterized protein YwqG</fullName>
    </submittedName>
</protein>
<gene>
    <name evidence="1" type="ORF">SAMN06265368_2479</name>
</gene>
<dbReference type="SUPFAM" id="SSF103032">
    <property type="entry name" value="Hypothetical protein YwqG"/>
    <property type="match status" value="1"/>
</dbReference>
<proteinExistence type="predicted"/>
<evidence type="ECO:0000313" key="1">
    <source>
        <dbReference type="EMBL" id="SNZ19394.1"/>
    </source>
</evidence>
<sequence>MIRTWLKSLIGSKAPQQQTTSTPYAEPTEQELQEARDRLDELAKLAIFGDIGGMRPQKDNRATSWWGGNFLGAKGEEVPICSQSGRPMHPVLQIRVDELPERPPEFEGLALITIWMDLQSQSLEDGTNGNTFAVRSYDDLAPLVPLGFGYRESPELPTFPVRWRDAALEQPGWEDMADEVPTNVACASDDDWFFNSHYASDHYYELRSRYPIKLGGWPAWIQGSNWPRDGQYFLQIDATDKGKLYLGDAGSCYIFKTPQSWEIKKDCY</sequence>
<dbReference type="RefSeq" id="WP_244580089.1">
    <property type="nucleotide sequence ID" value="NZ_OBEL01000002.1"/>
</dbReference>
<dbReference type="Pfam" id="PF09234">
    <property type="entry name" value="DUF1963"/>
    <property type="match status" value="1"/>
</dbReference>
<name>A0A285PCA9_9HYPH</name>
<reference evidence="1 2" key="1">
    <citation type="submission" date="2017-09" db="EMBL/GenBank/DDBJ databases">
        <authorList>
            <person name="Ehlers B."/>
            <person name="Leendertz F.H."/>
        </authorList>
    </citation>
    <scope>NUCLEOTIDE SEQUENCE [LARGE SCALE GENOMIC DNA]</scope>
    <source>
        <strain evidence="1 2">DSM 18289</strain>
    </source>
</reference>
<evidence type="ECO:0000313" key="2">
    <source>
        <dbReference type="Proteomes" id="UP000219439"/>
    </source>
</evidence>
<accession>A0A285PCA9</accession>
<organism evidence="1 2">
    <name type="scientific">Cohaesibacter gelatinilyticus</name>
    <dbReference type="NCBI Taxonomy" id="372072"/>
    <lineage>
        <taxon>Bacteria</taxon>
        <taxon>Pseudomonadati</taxon>
        <taxon>Pseudomonadota</taxon>
        <taxon>Alphaproteobacteria</taxon>
        <taxon>Hyphomicrobiales</taxon>
        <taxon>Cohaesibacteraceae</taxon>
    </lineage>
</organism>
<dbReference type="AlphaFoldDB" id="A0A285PCA9"/>
<keyword evidence="2" id="KW-1185">Reference proteome</keyword>
<dbReference type="InterPro" id="IPR015315">
    <property type="entry name" value="DUF1963"/>
</dbReference>
<dbReference type="Gene3D" id="2.30.320.10">
    <property type="entry name" value="YwqG-like"/>
    <property type="match status" value="1"/>
</dbReference>
<dbReference type="Proteomes" id="UP000219439">
    <property type="component" value="Unassembled WGS sequence"/>
</dbReference>
<dbReference type="EMBL" id="OBEL01000002">
    <property type="protein sequence ID" value="SNZ19394.1"/>
    <property type="molecule type" value="Genomic_DNA"/>
</dbReference>